<evidence type="ECO:0000256" key="1">
    <source>
        <dbReference type="ARBA" id="ARBA00011063"/>
    </source>
</evidence>
<keyword evidence="8" id="KW-1185">Reference proteome</keyword>
<dbReference type="Proteomes" id="UP000295832">
    <property type="component" value="Unassembled WGS sequence"/>
</dbReference>
<dbReference type="InterPro" id="IPR036196">
    <property type="entry name" value="Ptyr_pPase_sf"/>
</dbReference>
<dbReference type="CDD" id="cd16344">
    <property type="entry name" value="LMWPAP"/>
    <property type="match status" value="1"/>
</dbReference>
<evidence type="ECO:0000256" key="2">
    <source>
        <dbReference type="ARBA" id="ARBA00022801"/>
    </source>
</evidence>
<evidence type="ECO:0000259" key="6">
    <source>
        <dbReference type="SMART" id="SM00226"/>
    </source>
</evidence>
<comment type="caution">
    <text evidence="7">The sequence shown here is derived from an EMBL/GenBank/DDBJ whole genome shotgun (WGS) entry which is preliminary data.</text>
</comment>
<dbReference type="RefSeq" id="WP_134114106.1">
    <property type="nucleotide sequence ID" value="NZ_SOEG01000001.1"/>
</dbReference>
<evidence type="ECO:0000313" key="8">
    <source>
        <dbReference type="Proteomes" id="UP000295832"/>
    </source>
</evidence>
<dbReference type="Pfam" id="PF01451">
    <property type="entry name" value="LMWPc"/>
    <property type="match status" value="1"/>
</dbReference>
<proteinExistence type="inferred from homology"/>
<evidence type="ECO:0000256" key="5">
    <source>
        <dbReference type="SAM" id="Coils"/>
    </source>
</evidence>
<gene>
    <name evidence="7" type="ORF">C7959_10145</name>
</gene>
<accession>A0A4V3H026</accession>
<evidence type="ECO:0000313" key="7">
    <source>
        <dbReference type="EMBL" id="TDX59159.1"/>
    </source>
</evidence>
<feature type="active site" evidence="4">
    <location>
        <position position="15"/>
    </location>
</feature>
<keyword evidence="3" id="KW-0904">Protein phosphatase</keyword>
<dbReference type="GO" id="GO:0004725">
    <property type="term" value="F:protein tyrosine phosphatase activity"/>
    <property type="evidence" value="ECO:0007669"/>
    <property type="project" value="InterPro"/>
</dbReference>
<feature type="active site" description="Nucleophile" evidence="4">
    <location>
        <position position="9"/>
    </location>
</feature>
<feature type="domain" description="Phosphotyrosine protein phosphatase I" evidence="6">
    <location>
        <begin position="3"/>
        <end position="143"/>
    </location>
</feature>
<dbReference type="STRING" id="926561.GCA_000379025_01010"/>
<comment type="similarity">
    <text evidence="1">Belongs to the low molecular weight phosphotyrosine protein phosphatase family.</text>
</comment>
<dbReference type="PANTHER" id="PTHR11717">
    <property type="entry name" value="LOW MOLECULAR WEIGHT PROTEIN TYROSINE PHOSPHATASE"/>
    <property type="match status" value="1"/>
</dbReference>
<protein>
    <submittedName>
        <fullName evidence="7">Protein-tyrosine phosphatase</fullName>
    </submittedName>
</protein>
<organism evidence="7 8">
    <name type="scientific">Orenia marismortui</name>
    <dbReference type="NCBI Taxonomy" id="46469"/>
    <lineage>
        <taxon>Bacteria</taxon>
        <taxon>Bacillati</taxon>
        <taxon>Bacillota</taxon>
        <taxon>Clostridia</taxon>
        <taxon>Halanaerobiales</taxon>
        <taxon>Halobacteroidaceae</taxon>
        <taxon>Orenia</taxon>
    </lineage>
</organism>
<dbReference type="InterPro" id="IPR017867">
    <property type="entry name" value="Tyr_phospatase_low_mol_wt"/>
</dbReference>
<evidence type="ECO:0000256" key="4">
    <source>
        <dbReference type="PIRSR" id="PIRSR617867-1"/>
    </source>
</evidence>
<evidence type="ECO:0000256" key="3">
    <source>
        <dbReference type="ARBA" id="ARBA00022912"/>
    </source>
</evidence>
<keyword evidence="5" id="KW-0175">Coiled coil</keyword>
<reference evidence="7 8" key="1">
    <citation type="submission" date="2019-03" db="EMBL/GenBank/DDBJ databases">
        <title>Subsurface microbial communities from deep shales in Ohio and West Virginia, USA.</title>
        <authorList>
            <person name="Wrighton K."/>
        </authorList>
    </citation>
    <scope>NUCLEOTIDE SEQUENCE [LARGE SCALE GENOMIC DNA]</scope>
    <source>
        <strain evidence="7 8">MSL 6dP</strain>
    </source>
</reference>
<dbReference type="EMBL" id="SOEG01000001">
    <property type="protein sequence ID" value="TDX59159.1"/>
    <property type="molecule type" value="Genomic_DNA"/>
</dbReference>
<sequence length="229" mass="26086">MKKKILLVCTGNTCRSSMAEALLKDLLVDAGKEGYEVKSAGISAFKGGSAASQAIEVMKESDIDLTTHQTTPLTKNLVKEADVILTMTQRHKLYVLDQYPEFRAKVYTLKEYSSRAEDIQAETDQIEEIYKIIDRKRSNFISDHQEEIEELEEKRNKLLINLETIEKRIEELEIDLSQTLMPEKRKLASLKGDIDNVDISDPFGQPISVYRSCAKEIKSELKKIVENLD</sequence>
<dbReference type="PANTHER" id="PTHR11717:SF31">
    <property type="entry name" value="LOW MOLECULAR WEIGHT PROTEIN-TYROSINE-PHOSPHATASE ETP-RELATED"/>
    <property type="match status" value="1"/>
</dbReference>
<dbReference type="Gene3D" id="3.40.50.2300">
    <property type="match status" value="1"/>
</dbReference>
<dbReference type="InterPro" id="IPR023485">
    <property type="entry name" value="Ptyr_pPase"/>
</dbReference>
<dbReference type="AlphaFoldDB" id="A0A4V3H026"/>
<dbReference type="SMART" id="SM00226">
    <property type="entry name" value="LMWPc"/>
    <property type="match status" value="1"/>
</dbReference>
<dbReference type="PRINTS" id="PR00719">
    <property type="entry name" value="LMWPTPASE"/>
</dbReference>
<dbReference type="InterPro" id="IPR050438">
    <property type="entry name" value="LMW_PTPase"/>
</dbReference>
<keyword evidence="2" id="KW-0378">Hydrolase</keyword>
<name>A0A4V3H026_9FIRM</name>
<dbReference type="SUPFAM" id="SSF52788">
    <property type="entry name" value="Phosphotyrosine protein phosphatases I"/>
    <property type="match status" value="1"/>
</dbReference>
<feature type="coiled-coil region" evidence="5">
    <location>
        <begin position="109"/>
        <end position="175"/>
    </location>
</feature>